<feature type="transmembrane region" description="Helical" evidence="5">
    <location>
        <begin position="44"/>
        <end position="64"/>
    </location>
</feature>
<evidence type="ECO:0000256" key="2">
    <source>
        <dbReference type="ARBA" id="ARBA00022692"/>
    </source>
</evidence>
<accession>A0A0M2T1M2</accession>
<feature type="transmembrane region" description="Helical" evidence="5">
    <location>
        <begin position="21"/>
        <end position="38"/>
    </location>
</feature>
<evidence type="ECO:0000256" key="3">
    <source>
        <dbReference type="ARBA" id="ARBA00022989"/>
    </source>
</evidence>
<evidence type="ECO:0000259" key="6">
    <source>
        <dbReference type="Pfam" id="PF04932"/>
    </source>
</evidence>
<feature type="transmembrane region" description="Helical" evidence="5">
    <location>
        <begin position="220"/>
        <end position="236"/>
    </location>
</feature>
<keyword evidence="4 5" id="KW-0472">Membrane</keyword>
<dbReference type="InterPro" id="IPR007016">
    <property type="entry name" value="O-antigen_ligase-rel_domated"/>
</dbReference>
<gene>
    <name evidence="7" type="ORF">WQ57_06945</name>
</gene>
<feature type="transmembrane region" description="Helical" evidence="5">
    <location>
        <begin position="76"/>
        <end position="95"/>
    </location>
</feature>
<feature type="transmembrane region" description="Helical" evidence="5">
    <location>
        <begin position="405"/>
        <end position="423"/>
    </location>
</feature>
<dbReference type="OrthoDB" id="3034916at2"/>
<dbReference type="GO" id="GO:0016020">
    <property type="term" value="C:membrane"/>
    <property type="evidence" value="ECO:0007669"/>
    <property type="project" value="UniProtKB-SubCell"/>
</dbReference>
<protein>
    <recommendedName>
        <fullName evidence="6">O-antigen ligase-related domain-containing protein</fullName>
    </recommendedName>
</protein>
<feature type="transmembrane region" description="Helical" evidence="5">
    <location>
        <begin position="242"/>
        <end position="258"/>
    </location>
</feature>
<organism evidence="7 8">
    <name type="scientific">Mesobacillus campisalis</name>
    <dbReference type="NCBI Taxonomy" id="1408103"/>
    <lineage>
        <taxon>Bacteria</taxon>
        <taxon>Bacillati</taxon>
        <taxon>Bacillota</taxon>
        <taxon>Bacilli</taxon>
        <taxon>Bacillales</taxon>
        <taxon>Bacillaceae</taxon>
        <taxon>Mesobacillus</taxon>
    </lineage>
</organism>
<comment type="caution">
    <text evidence="7">The sequence shown here is derived from an EMBL/GenBank/DDBJ whole genome shotgun (WGS) entry which is preliminary data.</text>
</comment>
<keyword evidence="8" id="KW-1185">Reference proteome</keyword>
<keyword evidence="3 5" id="KW-1133">Transmembrane helix</keyword>
<dbReference type="PANTHER" id="PTHR37422:SF13">
    <property type="entry name" value="LIPOPOLYSACCHARIDE BIOSYNTHESIS PROTEIN PA4999-RELATED"/>
    <property type="match status" value="1"/>
</dbReference>
<keyword evidence="2 5" id="KW-0812">Transmembrane</keyword>
<dbReference type="Pfam" id="PF04932">
    <property type="entry name" value="Wzy_C"/>
    <property type="match status" value="1"/>
</dbReference>
<evidence type="ECO:0000256" key="1">
    <source>
        <dbReference type="ARBA" id="ARBA00004141"/>
    </source>
</evidence>
<name>A0A0M2T1M2_9BACI</name>
<sequence length="426" mass="49222">MNYLEVHLKEKVQYKKLIKGSLYLIIAFLFLTPSFKIVEFIPKIRLEEVFTFLIVLFLIMRVILKKYVLLAFNSTILLLISFCFFIGFSVLNGTFQGYQTSIFDFNQFVMVFKYAVIYTVALTFYYLNSEDKNEMKKVLRFIFFMSTLLFFIVLQQYFNLFGLNEKYIRLVAPTQYDTLVNNYAHPRPVGMLGNPNELGFLFVMVALLVLFILLNHEFKVTLLLVFMMQISGVFLTLSRTSLVALVIGTTVVIVPAMLSRKNSLKKHARFLVFFFVLISAIFYAVTYTDFIDKIWWRFTEIFNLSHSTSWNARLTNWSENMDIFLQHFVIGVGPLSRAIFQHAADNEWLLLLRSYGIIGTLVVCFIFTYLAINSKISNRALLLSIVMAGGVYMVSSVFFQSLVLMPVFLILAAISNSVTKVVVVTR</sequence>
<feature type="transmembrane region" description="Helical" evidence="5">
    <location>
        <begin position="355"/>
        <end position="373"/>
    </location>
</feature>
<dbReference type="AlphaFoldDB" id="A0A0M2T1M2"/>
<evidence type="ECO:0000313" key="8">
    <source>
        <dbReference type="Proteomes" id="UP000034166"/>
    </source>
</evidence>
<comment type="subcellular location">
    <subcellularLocation>
        <location evidence="1">Membrane</location>
        <topology evidence="1">Multi-pass membrane protein</topology>
    </subcellularLocation>
</comment>
<dbReference type="PATRIC" id="fig|1408103.3.peg.1562"/>
<evidence type="ECO:0000313" key="7">
    <source>
        <dbReference type="EMBL" id="KKK38720.1"/>
    </source>
</evidence>
<dbReference type="RefSeq" id="WP_046523023.1">
    <property type="nucleotide sequence ID" value="NZ_LAYY01000006.1"/>
</dbReference>
<evidence type="ECO:0000256" key="4">
    <source>
        <dbReference type="ARBA" id="ARBA00023136"/>
    </source>
</evidence>
<evidence type="ECO:0000256" key="5">
    <source>
        <dbReference type="SAM" id="Phobius"/>
    </source>
</evidence>
<dbReference type="PANTHER" id="PTHR37422">
    <property type="entry name" value="TEICHURONIC ACID BIOSYNTHESIS PROTEIN TUAE"/>
    <property type="match status" value="1"/>
</dbReference>
<feature type="domain" description="O-antigen ligase-related" evidence="6">
    <location>
        <begin position="225"/>
        <end position="363"/>
    </location>
</feature>
<feature type="transmembrane region" description="Helical" evidence="5">
    <location>
        <begin position="270"/>
        <end position="288"/>
    </location>
</feature>
<feature type="transmembrane region" description="Helical" evidence="5">
    <location>
        <begin position="107"/>
        <end position="127"/>
    </location>
</feature>
<feature type="transmembrane region" description="Helical" evidence="5">
    <location>
        <begin position="380"/>
        <end position="399"/>
    </location>
</feature>
<dbReference type="EMBL" id="LAYY01000006">
    <property type="protein sequence ID" value="KKK38720.1"/>
    <property type="molecule type" value="Genomic_DNA"/>
</dbReference>
<reference evidence="7 8" key="1">
    <citation type="submission" date="2015-04" db="EMBL/GenBank/DDBJ databases">
        <title>Taxonomic description and genome sequence of Bacillus campisalis sp. nov., a novel member of the genus Bacillus isolated from solar saltern.</title>
        <authorList>
            <person name="Mathan Kumar R."/>
            <person name="Kaur G."/>
            <person name="Kumar A."/>
            <person name="Singh N.K."/>
            <person name="Kaur N."/>
            <person name="Kumar N."/>
            <person name="Mayilraj S."/>
        </authorList>
    </citation>
    <scope>NUCLEOTIDE SEQUENCE [LARGE SCALE GENOMIC DNA]</scope>
    <source>
        <strain evidence="7 8">SA2-6</strain>
    </source>
</reference>
<proteinExistence type="predicted"/>
<dbReference type="InterPro" id="IPR051533">
    <property type="entry name" value="WaaL-like"/>
</dbReference>
<dbReference type="Proteomes" id="UP000034166">
    <property type="component" value="Unassembled WGS sequence"/>
</dbReference>
<feature type="transmembrane region" description="Helical" evidence="5">
    <location>
        <begin position="198"/>
        <end position="215"/>
    </location>
</feature>
<feature type="transmembrane region" description="Helical" evidence="5">
    <location>
        <begin position="139"/>
        <end position="158"/>
    </location>
</feature>